<protein>
    <recommendedName>
        <fullName evidence="11">Methylenetetrahydrofolate reductase</fullName>
    </recommendedName>
</protein>
<dbReference type="AlphaFoldDB" id="A0AAV9F551"/>
<dbReference type="GO" id="GO:0106312">
    <property type="term" value="F:methylenetetrahydrofolate reductase (NADH) activity"/>
    <property type="evidence" value="ECO:0007669"/>
    <property type="project" value="UniProtKB-EC"/>
</dbReference>
<sequence length="522" mass="58510">MERMVSYSPSFCDITWGAGGSTADLTLDIAKRMQNMVCVETMMHLTCTNMPVEKIDHALDTIKANGIQNVLALRGDPPHGQDKFVQIAGGFACALDLVQHIRAKYGDYFGITVAGYPEAHPDMIQGEEGVTLEGYNNDLSYLKRKVDAGADLIVTQLFYDTDIFLKFVNDCRQIGITCPIIPGIMPINNYKGFLRMTGFCKTKIPSEITAALEPIKDNEEAVKAYGIHLGTEMCRKILAHGIKTLHMYTLNMEKSALAILTVILLVHVVFWANCPKSYISRTLGWDQYPHGRWGDSQNPSYGALTDYQFMRPRSRDKKLQEEWAIPVVSIEDVQERFMNYCQGKLKSSPWSELDGLQPETKIINEKLGQINLKGFLPLIASRQSMGNILILLLLKAYLEFFCSPDKLNALIEKCKALPSLTYIAVNKEGRCASNIGPNDVNAVTWGVFPGKEIIQPTVVDPASFIVWKDEAFAIWTRGWACLFPEGDPSRALLAQVERSYYLVSLVDNDYIHSDLFTAFEDI</sequence>
<comment type="catalytic activity">
    <reaction evidence="9">
        <text>(6S)-5-methyl-5,6,7,8-tetrahydrofolate + NAD(+) = (6R)-5,10-methylene-5,6,7,8-tetrahydrofolate + NADH + H(+)</text>
        <dbReference type="Rhea" id="RHEA:19821"/>
        <dbReference type="ChEBI" id="CHEBI:15378"/>
        <dbReference type="ChEBI" id="CHEBI:15636"/>
        <dbReference type="ChEBI" id="CHEBI:18608"/>
        <dbReference type="ChEBI" id="CHEBI:57540"/>
        <dbReference type="ChEBI" id="CHEBI:57945"/>
        <dbReference type="EC" id="1.5.1.54"/>
    </reaction>
</comment>
<dbReference type="GO" id="GO:0005829">
    <property type="term" value="C:cytosol"/>
    <property type="evidence" value="ECO:0007669"/>
    <property type="project" value="TreeGrafter"/>
</dbReference>
<dbReference type="CDD" id="cd00537">
    <property type="entry name" value="MTHFR"/>
    <property type="match status" value="1"/>
</dbReference>
<dbReference type="Gene3D" id="3.20.20.220">
    <property type="match status" value="1"/>
</dbReference>
<comment type="function">
    <text evidence="10">The probable reversibility of the MTHFR reaction in plants suggests that they can metabolize the methyl group of 5,10-methylenetetrahydrofolate to serine, sugars and starch.</text>
</comment>
<evidence type="ECO:0000256" key="1">
    <source>
        <dbReference type="ARBA" id="ARBA00001974"/>
    </source>
</evidence>
<evidence type="ECO:0000256" key="8">
    <source>
        <dbReference type="ARBA" id="ARBA00023027"/>
    </source>
</evidence>
<comment type="similarity">
    <text evidence="3 11">Belongs to the methylenetetrahydrofolate reductase family.</text>
</comment>
<evidence type="ECO:0000256" key="3">
    <source>
        <dbReference type="ARBA" id="ARBA00006743"/>
    </source>
</evidence>
<reference evidence="13" key="1">
    <citation type="journal article" date="2023" name="Nat. Commun.">
        <title>Diploid and tetraploid genomes of Acorus and the evolution of monocots.</title>
        <authorList>
            <person name="Ma L."/>
            <person name="Liu K.W."/>
            <person name="Li Z."/>
            <person name="Hsiao Y.Y."/>
            <person name="Qi Y."/>
            <person name="Fu T."/>
            <person name="Tang G.D."/>
            <person name="Zhang D."/>
            <person name="Sun W.H."/>
            <person name="Liu D.K."/>
            <person name="Li Y."/>
            <person name="Chen G.Z."/>
            <person name="Liu X.D."/>
            <person name="Liao X.Y."/>
            <person name="Jiang Y.T."/>
            <person name="Yu X."/>
            <person name="Hao Y."/>
            <person name="Huang J."/>
            <person name="Zhao X.W."/>
            <person name="Ke S."/>
            <person name="Chen Y.Y."/>
            <person name="Wu W.L."/>
            <person name="Hsu J.L."/>
            <person name="Lin Y.F."/>
            <person name="Huang M.D."/>
            <person name="Li C.Y."/>
            <person name="Huang L."/>
            <person name="Wang Z.W."/>
            <person name="Zhao X."/>
            <person name="Zhong W.Y."/>
            <person name="Peng D.H."/>
            <person name="Ahmad S."/>
            <person name="Lan S."/>
            <person name="Zhang J.S."/>
            <person name="Tsai W.C."/>
            <person name="Van de Peer Y."/>
            <person name="Liu Z.J."/>
        </authorList>
    </citation>
    <scope>NUCLEOTIDE SEQUENCE</scope>
    <source>
        <strain evidence="13">CP</strain>
    </source>
</reference>
<dbReference type="SUPFAM" id="SSF51730">
    <property type="entry name" value="FAD-linked oxidoreductase"/>
    <property type="match status" value="1"/>
</dbReference>
<organism evidence="13 14">
    <name type="scientific">Acorus calamus</name>
    <name type="common">Sweet flag</name>
    <dbReference type="NCBI Taxonomy" id="4465"/>
    <lineage>
        <taxon>Eukaryota</taxon>
        <taxon>Viridiplantae</taxon>
        <taxon>Streptophyta</taxon>
        <taxon>Embryophyta</taxon>
        <taxon>Tracheophyta</taxon>
        <taxon>Spermatophyta</taxon>
        <taxon>Magnoliopsida</taxon>
        <taxon>Liliopsida</taxon>
        <taxon>Acoraceae</taxon>
        <taxon>Acorus</taxon>
    </lineage>
</organism>
<feature type="domain" description="MTHFR SAM-binding regulatory" evidence="12">
    <location>
        <begin position="266"/>
        <end position="513"/>
    </location>
</feature>
<evidence type="ECO:0000256" key="6">
    <source>
        <dbReference type="ARBA" id="ARBA00022827"/>
    </source>
</evidence>
<evidence type="ECO:0000259" key="12">
    <source>
        <dbReference type="Pfam" id="PF21895"/>
    </source>
</evidence>
<evidence type="ECO:0000256" key="9">
    <source>
        <dbReference type="ARBA" id="ARBA00051201"/>
    </source>
</evidence>
<dbReference type="InterPro" id="IPR004621">
    <property type="entry name" value="Fadh2_euk"/>
</dbReference>
<dbReference type="PANTHER" id="PTHR45754:SF3">
    <property type="entry name" value="METHYLENETETRAHYDROFOLATE REDUCTASE (NADPH)"/>
    <property type="match status" value="1"/>
</dbReference>
<dbReference type="FunFam" id="3.20.20.220:FF:000005">
    <property type="entry name" value="Methylenetetrahydrofolate reductase"/>
    <property type="match status" value="1"/>
</dbReference>
<keyword evidence="7 11" id="KW-0560">Oxidoreductase</keyword>
<dbReference type="EMBL" id="JAUJYO010000003">
    <property type="protein sequence ID" value="KAK1320935.1"/>
    <property type="molecule type" value="Genomic_DNA"/>
</dbReference>
<keyword evidence="14" id="KW-1185">Reference proteome</keyword>
<dbReference type="GO" id="GO:0035999">
    <property type="term" value="P:tetrahydrofolate interconversion"/>
    <property type="evidence" value="ECO:0007669"/>
    <property type="project" value="TreeGrafter"/>
</dbReference>
<comment type="cofactor">
    <cofactor evidence="1 11">
        <name>FAD</name>
        <dbReference type="ChEBI" id="CHEBI:57692"/>
    </cofactor>
</comment>
<evidence type="ECO:0000256" key="11">
    <source>
        <dbReference type="RuleBase" id="RU003862"/>
    </source>
</evidence>
<dbReference type="Proteomes" id="UP001180020">
    <property type="component" value="Unassembled WGS sequence"/>
</dbReference>
<proteinExistence type="inferred from homology"/>
<evidence type="ECO:0000256" key="2">
    <source>
        <dbReference type="ARBA" id="ARBA00004777"/>
    </source>
</evidence>
<accession>A0AAV9F551</accession>
<evidence type="ECO:0000256" key="5">
    <source>
        <dbReference type="ARBA" id="ARBA00022630"/>
    </source>
</evidence>
<comment type="subunit">
    <text evidence="4">Homodimer.</text>
</comment>
<reference evidence="13" key="2">
    <citation type="submission" date="2023-06" db="EMBL/GenBank/DDBJ databases">
        <authorList>
            <person name="Ma L."/>
            <person name="Liu K.-W."/>
            <person name="Li Z."/>
            <person name="Hsiao Y.-Y."/>
            <person name="Qi Y."/>
            <person name="Fu T."/>
            <person name="Tang G."/>
            <person name="Zhang D."/>
            <person name="Sun W.-H."/>
            <person name="Liu D.-K."/>
            <person name="Li Y."/>
            <person name="Chen G.-Z."/>
            <person name="Liu X.-D."/>
            <person name="Liao X.-Y."/>
            <person name="Jiang Y.-T."/>
            <person name="Yu X."/>
            <person name="Hao Y."/>
            <person name="Huang J."/>
            <person name="Zhao X.-W."/>
            <person name="Ke S."/>
            <person name="Chen Y.-Y."/>
            <person name="Wu W.-L."/>
            <person name="Hsu J.-L."/>
            <person name="Lin Y.-F."/>
            <person name="Huang M.-D."/>
            <person name="Li C.-Y."/>
            <person name="Huang L."/>
            <person name="Wang Z.-W."/>
            <person name="Zhao X."/>
            <person name="Zhong W.-Y."/>
            <person name="Peng D.-H."/>
            <person name="Ahmad S."/>
            <person name="Lan S."/>
            <person name="Zhang J.-S."/>
            <person name="Tsai W.-C."/>
            <person name="Van De Peer Y."/>
            <person name="Liu Z.-J."/>
        </authorList>
    </citation>
    <scope>NUCLEOTIDE SEQUENCE</scope>
    <source>
        <strain evidence="13">CP</strain>
        <tissue evidence="13">Leaves</tissue>
    </source>
</reference>
<dbReference type="Pfam" id="PF02219">
    <property type="entry name" value="MTHFR"/>
    <property type="match status" value="1"/>
</dbReference>
<dbReference type="InterPro" id="IPR029041">
    <property type="entry name" value="FAD-linked_oxidoreductase-like"/>
</dbReference>
<keyword evidence="5 11" id="KW-0285">Flavoprotein</keyword>
<name>A0AAV9F551_ACOCL</name>
<evidence type="ECO:0000313" key="14">
    <source>
        <dbReference type="Proteomes" id="UP001180020"/>
    </source>
</evidence>
<keyword evidence="6 11" id="KW-0274">FAD</keyword>
<comment type="pathway">
    <text evidence="2 11">One-carbon metabolism; tetrahydrofolate interconversion.</text>
</comment>
<dbReference type="NCBIfam" id="TIGR00677">
    <property type="entry name" value="fadh2_euk"/>
    <property type="match status" value="1"/>
</dbReference>
<dbReference type="InterPro" id="IPR053806">
    <property type="entry name" value="MTHFR_C"/>
</dbReference>
<dbReference type="Pfam" id="PF21895">
    <property type="entry name" value="MTHFR_C"/>
    <property type="match status" value="1"/>
</dbReference>
<dbReference type="GO" id="GO:0071949">
    <property type="term" value="F:FAD binding"/>
    <property type="evidence" value="ECO:0007669"/>
    <property type="project" value="TreeGrafter"/>
</dbReference>
<evidence type="ECO:0000313" key="13">
    <source>
        <dbReference type="EMBL" id="KAK1320935.1"/>
    </source>
</evidence>
<evidence type="ECO:0000256" key="7">
    <source>
        <dbReference type="ARBA" id="ARBA00023002"/>
    </source>
</evidence>
<keyword evidence="8" id="KW-0520">NAD</keyword>
<comment type="caution">
    <text evidence="13">The sequence shown here is derived from an EMBL/GenBank/DDBJ whole genome shotgun (WGS) entry which is preliminary data.</text>
</comment>
<dbReference type="InterPro" id="IPR003171">
    <property type="entry name" value="Mehydrof_redctse-like"/>
</dbReference>
<evidence type="ECO:0000256" key="10">
    <source>
        <dbReference type="ARBA" id="ARBA00053514"/>
    </source>
</evidence>
<dbReference type="GO" id="GO:0009086">
    <property type="term" value="P:methionine biosynthetic process"/>
    <property type="evidence" value="ECO:0007669"/>
    <property type="project" value="TreeGrafter"/>
</dbReference>
<gene>
    <name evidence="13" type="ORF">QJS10_CPA03g00006</name>
</gene>
<dbReference type="PANTHER" id="PTHR45754">
    <property type="entry name" value="METHYLENETETRAHYDROFOLATE REDUCTASE"/>
    <property type="match status" value="1"/>
</dbReference>
<evidence type="ECO:0000256" key="4">
    <source>
        <dbReference type="ARBA" id="ARBA00011738"/>
    </source>
</evidence>